<dbReference type="Proteomes" id="UP001186974">
    <property type="component" value="Unassembled WGS sequence"/>
</dbReference>
<gene>
    <name evidence="1" type="ORF">LTS18_008528</name>
</gene>
<proteinExistence type="predicted"/>
<comment type="caution">
    <text evidence="1">The sequence shown here is derived from an EMBL/GenBank/DDBJ whole genome shotgun (WGS) entry which is preliminary data.</text>
</comment>
<accession>A0ACC3D1U2</accession>
<sequence>MSDPGSTTSSFSGSSRPRNIDPVLRNALRYTVSAKEYKLLHQYLISRAPRPVQKRTPAPRRYEDVVKSTDEYSAAAIRASARILIGTFTALKLWEVVQEKVLMRGKPVPPK</sequence>
<name>A0ACC3D1U2_9PEZI</name>
<dbReference type="EMBL" id="JAWDJW010008567">
    <property type="protein sequence ID" value="KAK3060444.1"/>
    <property type="molecule type" value="Genomic_DNA"/>
</dbReference>
<reference evidence="1" key="1">
    <citation type="submission" date="2024-09" db="EMBL/GenBank/DDBJ databases">
        <title>Black Yeasts Isolated from many extreme environments.</title>
        <authorList>
            <person name="Coleine C."/>
            <person name="Stajich J.E."/>
            <person name="Selbmann L."/>
        </authorList>
    </citation>
    <scope>NUCLEOTIDE SEQUENCE</scope>
    <source>
        <strain evidence="1">CCFEE 5737</strain>
    </source>
</reference>
<organism evidence="1 2">
    <name type="scientific">Coniosporium uncinatum</name>
    <dbReference type="NCBI Taxonomy" id="93489"/>
    <lineage>
        <taxon>Eukaryota</taxon>
        <taxon>Fungi</taxon>
        <taxon>Dikarya</taxon>
        <taxon>Ascomycota</taxon>
        <taxon>Pezizomycotina</taxon>
        <taxon>Dothideomycetes</taxon>
        <taxon>Dothideomycetes incertae sedis</taxon>
        <taxon>Coniosporium</taxon>
    </lineage>
</organism>
<evidence type="ECO:0000313" key="1">
    <source>
        <dbReference type="EMBL" id="KAK3060444.1"/>
    </source>
</evidence>
<evidence type="ECO:0000313" key="2">
    <source>
        <dbReference type="Proteomes" id="UP001186974"/>
    </source>
</evidence>
<keyword evidence="2" id="KW-1185">Reference proteome</keyword>
<protein>
    <submittedName>
        <fullName evidence="1">Uncharacterized protein</fullName>
    </submittedName>
</protein>
<feature type="non-terminal residue" evidence="1">
    <location>
        <position position="111"/>
    </location>
</feature>